<protein>
    <submittedName>
        <fullName evidence="2">Putative oxidoreductase</fullName>
    </submittedName>
</protein>
<dbReference type="EMBL" id="KT342855">
    <property type="protein sequence ID" value="ALG05254.2"/>
    <property type="molecule type" value="Genomic_DNA"/>
</dbReference>
<dbReference type="PROSITE" id="PS00061">
    <property type="entry name" value="ADH_SHORT"/>
    <property type="match status" value="1"/>
</dbReference>
<dbReference type="Pfam" id="PF13561">
    <property type="entry name" value="adh_short_C2"/>
    <property type="match status" value="1"/>
</dbReference>
<comment type="similarity">
    <text evidence="1">Belongs to the short-chain dehydrogenases/reductases (SDR) family.</text>
</comment>
<dbReference type="Gene3D" id="3.40.50.720">
    <property type="entry name" value="NAD(P)-binding Rossmann-like Domain"/>
    <property type="match status" value="1"/>
</dbReference>
<organism evidence="2">
    <name type="scientific">uncultured bacterium 5E7</name>
    <dbReference type="NCBI Taxonomy" id="1701324"/>
    <lineage>
        <taxon>Bacteria</taxon>
        <taxon>environmental samples</taxon>
    </lineage>
</organism>
<name>A0A0N9HTP2_9BACT</name>
<reference evidence="2" key="1">
    <citation type="submission" date="2016-04" db="EMBL/GenBank/DDBJ databases">
        <title>Exploring the genomic information of specific uncultured soil bacteria through a new metagenomic library-based strategy.</title>
        <authorList>
            <person name="Liu Y."/>
            <person name="Zhang R."/>
        </authorList>
    </citation>
    <scope>NUCLEOTIDE SEQUENCE</scope>
</reference>
<dbReference type="NCBIfam" id="NF005559">
    <property type="entry name" value="PRK07231.1"/>
    <property type="match status" value="1"/>
</dbReference>
<dbReference type="PRINTS" id="PR00080">
    <property type="entry name" value="SDRFAMILY"/>
</dbReference>
<dbReference type="GO" id="GO:0032787">
    <property type="term" value="P:monocarboxylic acid metabolic process"/>
    <property type="evidence" value="ECO:0007669"/>
    <property type="project" value="UniProtKB-ARBA"/>
</dbReference>
<dbReference type="InterPro" id="IPR036291">
    <property type="entry name" value="NAD(P)-bd_dom_sf"/>
</dbReference>
<dbReference type="PANTHER" id="PTHR42879:SF2">
    <property type="entry name" value="3-OXOACYL-[ACYL-CARRIER-PROTEIN] REDUCTASE FABG"/>
    <property type="match status" value="1"/>
</dbReference>
<evidence type="ECO:0000313" key="2">
    <source>
        <dbReference type="EMBL" id="ALG05254.2"/>
    </source>
</evidence>
<dbReference type="AlphaFoldDB" id="A0A0N9HTP2"/>
<dbReference type="FunFam" id="3.40.50.720:FF:000084">
    <property type="entry name" value="Short-chain dehydrogenase reductase"/>
    <property type="match status" value="1"/>
</dbReference>
<proteinExistence type="inferred from homology"/>
<dbReference type="PANTHER" id="PTHR42879">
    <property type="entry name" value="3-OXOACYL-(ACYL-CARRIER-PROTEIN) REDUCTASE"/>
    <property type="match status" value="1"/>
</dbReference>
<dbReference type="SUPFAM" id="SSF51735">
    <property type="entry name" value="NAD(P)-binding Rossmann-fold domains"/>
    <property type="match status" value="1"/>
</dbReference>
<dbReference type="InterPro" id="IPR020904">
    <property type="entry name" value="Sc_DH/Rdtase_CS"/>
</dbReference>
<accession>A0A0N9HTP2</accession>
<dbReference type="InterPro" id="IPR050259">
    <property type="entry name" value="SDR"/>
</dbReference>
<dbReference type="InterPro" id="IPR002347">
    <property type="entry name" value="SDR_fam"/>
</dbReference>
<dbReference type="PRINTS" id="PR00081">
    <property type="entry name" value="GDHRDH"/>
</dbReference>
<evidence type="ECO:0000256" key="1">
    <source>
        <dbReference type="ARBA" id="ARBA00006484"/>
    </source>
</evidence>
<sequence>MIAIVTGGGSGIGRATARHLTQDGFQVAVADLNIAAAQETGGALALEVDVADVQAVRRMVETVVGQLGPVDLLVNNAGWDRIGPFMDSDEALWDRLLAVNLKGPIACAHAVLPGMIERHAGRIVCVASDAGRVGSSGEVVYSATKGGVIAFAKALAREVARHGILVNCVAPGPTDTPFLQAFGGNERILEAMTKATPLRRLAQPDEIAAAVAFFASPDAAFITGQTLSVNGGLTML</sequence>
<gene>
    <name evidence="2" type="primary">fabG</name>
    <name evidence="2" type="ORF">5E7_036</name>
</gene>